<feature type="region of interest" description="Disordered" evidence="1">
    <location>
        <begin position="88"/>
        <end position="122"/>
    </location>
</feature>
<keyword evidence="2" id="KW-0732">Signal</keyword>
<feature type="compositionally biased region" description="Low complexity" evidence="1">
    <location>
        <begin position="88"/>
        <end position="116"/>
    </location>
</feature>
<dbReference type="InterPro" id="IPR018392">
    <property type="entry name" value="LysM"/>
</dbReference>
<feature type="domain" description="LysM" evidence="3">
    <location>
        <begin position="30"/>
        <end position="77"/>
    </location>
</feature>
<dbReference type="PANTHER" id="PTHR34700:SF8">
    <property type="entry name" value="POTASSIUM BINDING PROTEIN KBP"/>
    <property type="match status" value="1"/>
</dbReference>
<dbReference type="InterPro" id="IPR036779">
    <property type="entry name" value="LysM_dom_sf"/>
</dbReference>
<protein>
    <submittedName>
        <fullName evidence="4">Aggregation promoting factor</fullName>
    </submittedName>
</protein>
<evidence type="ECO:0000313" key="5">
    <source>
        <dbReference type="Proteomes" id="UP000269226"/>
    </source>
</evidence>
<dbReference type="SUPFAM" id="SSF54106">
    <property type="entry name" value="LysM domain"/>
    <property type="match status" value="1"/>
</dbReference>
<dbReference type="SMART" id="SM00257">
    <property type="entry name" value="LysM"/>
    <property type="match status" value="1"/>
</dbReference>
<dbReference type="Pfam" id="PF01476">
    <property type="entry name" value="LysM"/>
    <property type="match status" value="1"/>
</dbReference>
<dbReference type="RefSeq" id="WP_013774579.1">
    <property type="nucleotide sequence ID" value="NZ_AP018492.1"/>
</dbReference>
<gene>
    <name evidence="4" type="ORF">DAT561_0350</name>
</gene>
<sequence>MKSLKAILLGTTLAAGFGLFLGASNAHADSLYTVQSGDTLSAISKQFSGGNQLIQRIAQDNSIANIDMIYTGQQLTIKTADQQAEPVQAASAQQAAPVQQKQASQPVQQPAPASAVTNQTSAVDSNSAKEWIAQRESSGSYNATNGKYIGRYQLDASYLNGDYSPANQERTADNYVAQRYGSWEQAQTFWMSHGWY</sequence>
<dbReference type="CDD" id="cd00118">
    <property type="entry name" value="LysM"/>
    <property type="match status" value="1"/>
</dbReference>
<feature type="chain" id="PRO_5016362821" evidence="2">
    <location>
        <begin position="29"/>
        <end position="196"/>
    </location>
</feature>
<dbReference type="PROSITE" id="PS51782">
    <property type="entry name" value="LYSM"/>
    <property type="match status" value="1"/>
</dbReference>
<organism evidence="4 5">
    <name type="scientific">Melissococcus plutonius</name>
    <dbReference type="NCBI Taxonomy" id="33970"/>
    <lineage>
        <taxon>Bacteria</taxon>
        <taxon>Bacillati</taxon>
        <taxon>Bacillota</taxon>
        <taxon>Bacilli</taxon>
        <taxon>Lactobacillales</taxon>
        <taxon>Enterococcaceae</taxon>
        <taxon>Melissococcus</taxon>
    </lineage>
</organism>
<accession>A0A2Z5Y187</accession>
<evidence type="ECO:0000256" key="2">
    <source>
        <dbReference type="SAM" id="SignalP"/>
    </source>
</evidence>
<name>A0A2Z5Y187_9ENTE</name>
<evidence type="ECO:0000259" key="3">
    <source>
        <dbReference type="PROSITE" id="PS51782"/>
    </source>
</evidence>
<feature type="signal peptide" evidence="2">
    <location>
        <begin position="1"/>
        <end position="28"/>
    </location>
</feature>
<dbReference type="GeneID" id="57042911"/>
<dbReference type="Gene3D" id="3.10.350.10">
    <property type="entry name" value="LysM domain"/>
    <property type="match status" value="1"/>
</dbReference>
<dbReference type="Proteomes" id="UP000269226">
    <property type="component" value="Chromosome"/>
</dbReference>
<dbReference type="PANTHER" id="PTHR34700">
    <property type="entry name" value="POTASSIUM BINDING PROTEIN KBP"/>
    <property type="match status" value="1"/>
</dbReference>
<evidence type="ECO:0000256" key="1">
    <source>
        <dbReference type="SAM" id="MobiDB-lite"/>
    </source>
</evidence>
<reference evidence="4 5" key="1">
    <citation type="submission" date="2018-01" db="EMBL/GenBank/DDBJ databases">
        <title>Whole genome sequence of Melissococcus plutonius DAT561.</title>
        <authorList>
            <person name="Okumura K."/>
            <person name="Takamatsu D."/>
            <person name="Okura M."/>
        </authorList>
    </citation>
    <scope>NUCLEOTIDE SEQUENCE [LARGE SCALE GENOMIC DNA]</scope>
    <source>
        <strain evidence="4 5">DAT561</strain>
    </source>
</reference>
<dbReference type="EMBL" id="AP018492">
    <property type="protein sequence ID" value="BBC60488.1"/>
    <property type="molecule type" value="Genomic_DNA"/>
</dbReference>
<dbReference type="OMA" id="WANAKSH"/>
<dbReference type="AlphaFoldDB" id="A0A2Z5Y187"/>
<dbReference type="InterPro" id="IPR052196">
    <property type="entry name" value="Bact_Kbp"/>
</dbReference>
<proteinExistence type="predicted"/>
<evidence type="ECO:0000313" key="4">
    <source>
        <dbReference type="EMBL" id="BBC60488.1"/>
    </source>
</evidence>